<protein>
    <recommendedName>
        <fullName evidence="2">thioredoxin-dependent peroxiredoxin</fullName>
        <ecNumber evidence="2">1.11.1.24</ecNumber>
    </recommendedName>
    <alternativeName>
        <fullName evidence="8">Thioredoxin peroxidase</fullName>
    </alternativeName>
    <alternativeName>
        <fullName evidence="10">Thioredoxin-dependent peroxiredoxin Bcp</fullName>
    </alternativeName>
</protein>
<dbReference type="InterPro" id="IPR036249">
    <property type="entry name" value="Thioredoxin-like_sf"/>
</dbReference>
<evidence type="ECO:0000256" key="5">
    <source>
        <dbReference type="ARBA" id="ARBA00023002"/>
    </source>
</evidence>
<evidence type="ECO:0000313" key="14">
    <source>
        <dbReference type="Proteomes" id="UP000509568"/>
    </source>
</evidence>
<proteinExistence type="inferred from homology"/>
<dbReference type="PROSITE" id="PS51352">
    <property type="entry name" value="THIOREDOXIN_2"/>
    <property type="match status" value="1"/>
</dbReference>
<evidence type="ECO:0000256" key="10">
    <source>
        <dbReference type="ARBA" id="ARBA00042639"/>
    </source>
</evidence>
<comment type="catalytic activity">
    <reaction evidence="11">
        <text>a hydroperoxide + [thioredoxin]-dithiol = an alcohol + [thioredoxin]-disulfide + H2O</text>
        <dbReference type="Rhea" id="RHEA:62620"/>
        <dbReference type="Rhea" id="RHEA-COMP:10698"/>
        <dbReference type="Rhea" id="RHEA-COMP:10700"/>
        <dbReference type="ChEBI" id="CHEBI:15377"/>
        <dbReference type="ChEBI" id="CHEBI:29950"/>
        <dbReference type="ChEBI" id="CHEBI:30879"/>
        <dbReference type="ChEBI" id="CHEBI:35924"/>
        <dbReference type="ChEBI" id="CHEBI:50058"/>
        <dbReference type="EC" id="1.11.1.24"/>
    </reaction>
</comment>
<dbReference type="GO" id="GO:0008379">
    <property type="term" value="F:thioredoxin peroxidase activity"/>
    <property type="evidence" value="ECO:0007669"/>
    <property type="project" value="TreeGrafter"/>
</dbReference>
<dbReference type="InterPro" id="IPR050924">
    <property type="entry name" value="Peroxiredoxin_BCP/PrxQ"/>
</dbReference>
<evidence type="ECO:0000256" key="4">
    <source>
        <dbReference type="ARBA" id="ARBA00022862"/>
    </source>
</evidence>
<evidence type="ECO:0000256" key="2">
    <source>
        <dbReference type="ARBA" id="ARBA00013017"/>
    </source>
</evidence>
<dbReference type="Pfam" id="PF00578">
    <property type="entry name" value="AhpC-TSA"/>
    <property type="match status" value="1"/>
</dbReference>
<name>A0A7D5D7L4_9PSED</name>
<accession>A0A7D5D7L4</accession>
<dbReference type="CDD" id="cd02970">
    <property type="entry name" value="PRX_like2"/>
    <property type="match status" value="1"/>
</dbReference>
<dbReference type="GO" id="GO:0005737">
    <property type="term" value="C:cytoplasm"/>
    <property type="evidence" value="ECO:0007669"/>
    <property type="project" value="TreeGrafter"/>
</dbReference>
<dbReference type="SUPFAM" id="SSF52833">
    <property type="entry name" value="Thioredoxin-like"/>
    <property type="match status" value="1"/>
</dbReference>
<dbReference type="EMBL" id="CP056030">
    <property type="protein sequence ID" value="QKZ04732.1"/>
    <property type="molecule type" value="Genomic_DNA"/>
</dbReference>
<dbReference type="KEGG" id="pez:HWQ56_13415"/>
<keyword evidence="3" id="KW-0575">Peroxidase</keyword>
<dbReference type="InterPro" id="IPR000866">
    <property type="entry name" value="AhpC/TSA"/>
</dbReference>
<keyword evidence="7" id="KW-0676">Redox-active center</keyword>
<evidence type="ECO:0000256" key="1">
    <source>
        <dbReference type="ARBA" id="ARBA00003330"/>
    </source>
</evidence>
<dbReference type="Proteomes" id="UP000509568">
    <property type="component" value="Chromosome"/>
</dbReference>
<dbReference type="PANTHER" id="PTHR42801:SF7">
    <property type="entry name" value="SLL1159 PROTEIN"/>
    <property type="match status" value="1"/>
</dbReference>
<comment type="similarity">
    <text evidence="9">Belongs to the peroxiredoxin family. BCP/PrxQ subfamily.</text>
</comment>
<evidence type="ECO:0000256" key="9">
    <source>
        <dbReference type="ARBA" id="ARBA00038489"/>
    </source>
</evidence>
<gene>
    <name evidence="13" type="ORF">HWQ56_13415</name>
</gene>
<dbReference type="GO" id="GO:0034599">
    <property type="term" value="P:cellular response to oxidative stress"/>
    <property type="evidence" value="ECO:0007669"/>
    <property type="project" value="TreeGrafter"/>
</dbReference>
<keyword evidence="4" id="KW-0049">Antioxidant</keyword>
<evidence type="ECO:0000256" key="3">
    <source>
        <dbReference type="ARBA" id="ARBA00022559"/>
    </source>
</evidence>
<evidence type="ECO:0000256" key="8">
    <source>
        <dbReference type="ARBA" id="ARBA00032824"/>
    </source>
</evidence>
<dbReference type="RefSeq" id="WP_176570801.1">
    <property type="nucleotide sequence ID" value="NZ_CP056030.1"/>
</dbReference>
<organism evidence="13 14">
    <name type="scientific">Pseudomonas eucalypticola</name>
    <dbReference type="NCBI Taxonomy" id="2599595"/>
    <lineage>
        <taxon>Bacteria</taxon>
        <taxon>Pseudomonadati</taxon>
        <taxon>Pseudomonadota</taxon>
        <taxon>Gammaproteobacteria</taxon>
        <taxon>Pseudomonadales</taxon>
        <taxon>Pseudomonadaceae</taxon>
        <taxon>Pseudomonas</taxon>
    </lineage>
</organism>
<dbReference type="GO" id="GO:0045454">
    <property type="term" value="P:cell redox homeostasis"/>
    <property type="evidence" value="ECO:0007669"/>
    <property type="project" value="TreeGrafter"/>
</dbReference>
<keyword evidence="6" id="KW-1015">Disulfide bond</keyword>
<keyword evidence="5" id="KW-0560">Oxidoreductase</keyword>
<dbReference type="PANTHER" id="PTHR42801">
    <property type="entry name" value="THIOREDOXIN-DEPENDENT PEROXIDE REDUCTASE"/>
    <property type="match status" value="1"/>
</dbReference>
<dbReference type="EC" id="1.11.1.24" evidence="2"/>
<evidence type="ECO:0000259" key="12">
    <source>
        <dbReference type="PROSITE" id="PS51352"/>
    </source>
</evidence>
<evidence type="ECO:0000313" key="13">
    <source>
        <dbReference type="EMBL" id="QKZ04732.1"/>
    </source>
</evidence>
<sequence length="232" mass="25183">MSTVVPHSLNQQLADLHAERVRTWDPAVLQVNIDQRQRLVAEAPGRRFVQAGDRVAPFTLHTVEGEALSLERLVGGGPAVLVFFRFAGCPACNLAIPYYEQHLQPALRARGVPLVAVSPQVPERLVEIKQRHGLTLQVASDLNNQLARRLGILYHFDDASRRAAEAKGSPIGSVTGTGTWELPQPTVVVIGSDQQVHFAQVSPDWLVRTEAQPIIAAVDALLARAIPTPATA</sequence>
<keyword evidence="14" id="KW-1185">Reference proteome</keyword>
<dbReference type="InterPro" id="IPR013766">
    <property type="entry name" value="Thioredoxin_domain"/>
</dbReference>
<reference evidence="13 14" key="1">
    <citation type="submission" date="2020-06" db="EMBL/GenBank/DDBJ databases">
        <title>Pseudomonas eucalypticola sp. nov., an endophyte of Eucalyptus dunnii leaves with biocontrol ability of eucalyptus leaf blight.</title>
        <authorList>
            <person name="Liu Y."/>
            <person name="Song Z."/>
            <person name="Zeng H."/>
            <person name="Lu M."/>
            <person name="Wang X."/>
            <person name="Lian X."/>
            <person name="Zhang Q."/>
        </authorList>
    </citation>
    <scope>NUCLEOTIDE SEQUENCE [LARGE SCALE GENOMIC DNA]</scope>
    <source>
        <strain evidence="13 14">NP-1</strain>
    </source>
</reference>
<feature type="domain" description="Thioredoxin" evidence="12">
    <location>
        <begin position="49"/>
        <end position="223"/>
    </location>
</feature>
<evidence type="ECO:0000256" key="7">
    <source>
        <dbReference type="ARBA" id="ARBA00023284"/>
    </source>
</evidence>
<dbReference type="AlphaFoldDB" id="A0A7D5D7L4"/>
<evidence type="ECO:0000256" key="11">
    <source>
        <dbReference type="ARBA" id="ARBA00049091"/>
    </source>
</evidence>
<comment type="function">
    <text evidence="1">Thiol-specific peroxidase that catalyzes the reduction of hydrogen peroxide and organic hydroperoxides to water and alcohols, respectively. Plays a role in cell protection against oxidative stress by detoxifying peroxides and as sensor of hydrogen peroxide-mediated signaling events.</text>
</comment>
<evidence type="ECO:0000256" key="6">
    <source>
        <dbReference type="ARBA" id="ARBA00023157"/>
    </source>
</evidence>
<dbReference type="Gene3D" id="3.40.30.10">
    <property type="entry name" value="Glutaredoxin"/>
    <property type="match status" value="1"/>
</dbReference>